<name>A0A8T0FKW5_ARGBR</name>
<comment type="caution">
    <text evidence="1">The sequence shown here is derived from an EMBL/GenBank/DDBJ whole genome shotgun (WGS) entry which is preliminary data.</text>
</comment>
<reference evidence="1" key="2">
    <citation type="submission" date="2020-06" db="EMBL/GenBank/DDBJ databases">
        <authorList>
            <person name="Sheffer M."/>
        </authorList>
    </citation>
    <scope>NUCLEOTIDE SEQUENCE</scope>
</reference>
<proteinExistence type="predicted"/>
<dbReference type="EMBL" id="JABXBU010000011">
    <property type="protein sequence ID" value="KAF8790020.1"/>
    <property type="molecule type" value="Genomic_DNA"/>
</dbReference>
<protein>
    <submittedName>
        <fullName evidence="1">Uncharacterized protein</fullName>
    </submittedName>
</protein>
<sequence>MNINVEEKNIQTELIVLKNARGNISLLGVDFLRAAGIVLDLKKGNWYFSEYPQIRYHFIKSPHDINTLHTKSHPCQLRVNEGTNLSSEQKERLNSLLEEYETCFQLEGEPTPFIEHKIDSSNYLPVAIPSYRLSPARQEILKKEVDAVLAAGVILIMPHQ</sequence>
<keyword evidence="2" id="KW-1185">Reference proteome</keyword>
<organism evidence="1 2">
    <name type="scientific">Argiope bruennichi</name>
    <name type="common">Wasp spider</name>
    <name type="synonym">Aranea bruennichi</name>
    <dbReference type="NCBI Taxonomy" id="94029"/>
    <lineage>
        <taxon>Eukaryota</taxon>
        <taxon>Metazoa</taxon>
        <taxon>Ecdysozoa</taxon>
        <taxon>Arthropoda</taxon>
        <taxon>Chelicerata</taxon>
        <taxon>Arachnida</taxon>
        <taxon>Araneae</taxon>
        <taxon>Araneomorphae</taxon>
        <taxon>Entelegynae</taxon>
        <taxon>Araneoidea</taxon>
        <taxon>Araneidae</taxon>
        <taxon>Argiope</taxon>
    </lineage>
</organism>
<accession>A0A8T0FKW5</accession>
<dbReference type="Proteomes" id="UP000807504">
    <property type="component" value="Unassembled WGS sequence"/>
</dbReference>
<gene>
    <name evidence="1" type="ORF">HNY73_005108</name>
</gene>
<dbReference type="AlphaFoldDB" id="A0A8T0FKW5"/>
<reference evidence="1" key="1">
    <citation type="journal article" date="2020" name="bioRxiv">
        <title>Chromosome-level reference genome of the European wasp spider Argiope bruennichi: a resource for studies on range expansion and evolutionary adaptation.</title>
        <authorList>
            <person name="Sheffer M.M."/>
            <person name="Hoppe A."/>
            <person name="Krehenwinkel H."/>
            <person name="Uhl G."/>
            <person name="Kuss A.W."/>
            <person name="Jensen L."/>
            <person name="Jensen C."/>
            <person name="Gillespie R.G."/>
            <person name="Hoff K.J."/>
            <person name="Prost S."/>
        </authorList>
    </citation>
    <scope>NUCLEOTIDE SEQUENCE</scope>
</reference>
<evidence type="ECO:0000313" key="1">
    <source>
        <dbReference type="EMBL" id="KAF8790020.1"/>
    </source>
</evidence>
<evidence type="ECO:0000313" key="2">
    <source>
        <dbReference type="Proteomes" id="UP000807504"/>
    </source>
</evidence>